<name>A0A498C419_9GAMM</name>
<evidence type="ECO:0000313" key="3">
    <source>
        <dbReference type="Proteomes" id="UP000275461"/>
    </source>
</evidence>
<sequence length="95" mass="10355">MYTRATITLAQALRRELRCELAEAHQVRLAEADAMDRLLALSAHSTRRVVQHLAGELRASLGPSAPDQDIGANDTGSATESSPRPQRVYRGCVID</sequence>
<feature type="compositionally biased region" description="Polar residues" evidence="1">
    <location>
        <begin position="74"/>
        <end position="84"/>
    </location>
</feature>
<dbReference type="Proteomes" id="UP000275461">
    <property type="component" value="Unassembled WGS sequence"/>
</dbReference>
<dbReference type="EMBL" id="RCDA01000001">
    <property type="protein sequence ID" value="RLK50282.1"/>
    <property type="molecule type" value="Genomic_DNA"/>
</dbReference>
<proteinExistence type="predicted"/>
<keyword evidence="3" id="KW-1185">Reference proteome</keyword>
<accession>A0A498C419</accession>
<feature type="region of interest" description="Disordered" evidence="1">
    <location>
        <begin position="60"/>
        <end position="95"/>
    </location>
</feature>
<evidence type="ECO:0000313" key="2">
    <source>
        <dbReference type="EMBL" id="RLK50282.1"/>
    </source>
</evidence>
<protein>
    <submittedName>
        <fullName evidence="2">Uncharacterized protein</fullName>
    </submittedName>
</protein>
<reference evidence="2 3" key="1">
    <citation type="submission" date="2018-10" db="EMBL/GenBank/DDBJ databases">
        <title>Genomic Encyclopedia of Type Strains, Phase IV (KMG-IV): sequencing the most valuable type-strain genomes for metagenomic binning, comparative biology and taxonomic classification.</title>
        <authorList>
            <person name="Goeker M."/>
        </authorList>
    </citation>
    <scope>NUCLEOTIDE SEQUENCE [LARGE SCALE GENOMIC DNA]</scope>
    <source>
        <strain evidence="2 3">DSM 12769</strain>
    </source>
</reference>
<dbReference type="AlphaFoldDB" id="A0A498C419"/>
<dbReference type="RefSeq" id="WP_121440782.1">
    <property type="nucleotide sequence ID" value="NZ_RCDA01000001.1"/>
</dbReference>
<dbReference type="OrthoDB" id="5787187at2"/>
<gene>
    <name evidence="2" type="ORF">DFR31_0175</name>
</gene>
<comment type="caution">
    <text evidence="2">The sequence shown here is derived from an EMBL/GenBank/DDBJ whole genome shotgun (WGS) entry which is preliminary data.</text>
</comment>
<evidence type="ECO:0000256" key="1">
    <source>
        <dbReference type="SAM" id="MobiDB-lite"/>
    </source>
</evidence>
<organism evidence="2 3">
    <name type="scientific">Alkalispirillum mobile</name>
    <dbReference type="NCBI Taxonomy" id="85925"/>
    <lineage>
        <taxon>Bacteria</taxon>
        <taxon>Pseudomonadati</taxon>
        <taxon>Pseudomonadota</taxon>
        <taxon>Gammaproteobacteria</taxon>
        <taxon>Chromatiales</taxon>
        <taxon>Ectothiorhodospiraceae</taxon>
        <taxon>Alkalispirillum</taxon>
    </lineage>
</organism>